<proteinExistence type="predicted"/>
<evidence type="ECO:0000313" key="5">
    <source>
        <dbReference type="Proteomes" id="UP000077096"/>
    </source>
</evidence>
<feature type="domain" description="DUF1659" evidence="1">
    <location>
        <begin position="3"/>
        <end position="62"/>
    </location>
</feature>
<dbReference type="Proteomes" id="UP000077096">
    <property type="component" value="Chromosome"/>
</dbReference>
<organism evidence="2 5">
    <name type="scientific">Fervidobacterium pennivorans</name>
    <dbReference type="NCBI Taxonomy" id="93466"/>
    <lineage>
        <taxon>Bacteria</taxon>
        <taxon>Thermotogati</taxon>
        <taxon>Thermotogota</taxon>
        <taxon>Thermotogae</taxon>
        <taxon>Thermotogales</taxon>
        <taxon>Fervidobacteriaceae</taxon>
        <taxon>Fervidobacterium</taxon>
    </lineage>
</organism>
<protein>
    <recommendedName>
        <fullName evidence="1">DUF1659 domain-containing protein</fullName>
    </recommendedName>
</protein>
<reference evidence="3" key="2">
    <citation type="journal article" date="2020" name="mSystems">
        <title>Genome- and Community-Level Interaction Insights into Carbon Utilization and Element Cycling Functions of Hydrothermarchaeota in Hydrothermal Sediment.</title>
        <authorList>
            <person name="Zhou Z."/>
            <person name="Liu Y."/>
            <person name="Xu W."/>
            <person name="Pan J."/>
            <person name="Luo Z.H."/>
            <person name="Li M."/>
        </authorList>
    </citation>
    <scope>NUCLEOTIDE SEQUENCE [LARGE SCALE GENOMIC DNA]</scope>
    <source>
        <strain evidence="4">SpSt-604</strain>
        <strain evidence="3">SpSt-640</strain>
    </source>
</reference>
<evidence type="ECO:0000313" key="2">
    <source>
        <dbReference type="EMBL" id="ANE40647.1"/>
    </source>
</evidence>
<evidence type="ECO:0000313" key="3">
    <source>
        <dbReference type="EMBL" id="HGQ77275.1"/>
    </source>
</evidence>
<dbReference type="KEGG" id="fng:JM64_00350"/>
<evidence type="ECO:0000259" key="1">
    <source>
        <dbReference type="Pfam" id="PF07872"/>
    </source>
</evidence>
<dbReference type="Pfam" id="PF07872">
    <property type="entry name" value="DUF1659"/>
    <property type="match status" value="1"/>
</dbReference>
<reference evidence="2 5" key="1">
    <citation type="submission" date="2014-08" db="EMBL/GenBank/DDBJ databases">
        <title>Fervidobacterium pennivorans DYC genome.</title>
        <authorList>
            <person name="Wushke S."/>
        </authorList>
    </citation>
    <scope>NUCLEOTIDE SEQUENCE [LARGE SCALE GENOMIC DNA]</scope>
    <source>
        <strain evidence="2 5">DYC</strain>
    </source>
</reference>
<dbReference type="PATRIC" id="fig|93466.3.peg.68"/>
<dbReference type="EMBL" id="DSZT01000278">
    <property type="protein sequence ID" value="HGU42934.1"/>
    <property type="molecule type" value="Genomic_DNA"/>
</dbReference>
<dbReference type="AlphaFoldDB" id="A0A172T0X5"/>
<name>A0A172T0X5_FERPE</name>
<accession>A0A172T0X5</accession>
<evidence type="ECO:0000313" key="4">
    <source>
        <dbReference type="EMBL" id="HGU42934.1"/>
    </source>
</evidence>
<dbReference type="InterPro" id="IPR012454">
    <property type="entry name" value="DUF1659"/>
</dbReference>
<dbReference type="OrthoDB" id="47949at2"/>
<sequence>MKRLVLRWVVGFDENNEPIYRRQNITVSDDFSPENAQTVVSILDKYSKYMCESAQIVTTESVGDEL</sequence>
<dbReference type="EMBL" id="DTBH01000113">
    <property type="protein sequence ID" value="HGQ77275.1"/>
    <property type="molecule type" value="Genomic_DNA"/>
</dbReference>
<dbReference type="EMBL" id="CP011393">
    <property type="protein sequence ID" value="ANE40647.1"/>
    <property type="molecule type" value="Genomic_DNA"/>
</dbReference>
<gene>
    <name evidence="4" type="ORF">ENT72_08530</name>
    <name evidence="3" type="ORF">ENU12_05070</name>
    <name evidence="2" type="ORF">JM64_00350</name>
</gene>